<dbReference type="PROSITE" id="PS50111">
    <property type="entry name" value="CHEMOTAXIS_TRANSDUC_2"/>
    <property type="match status" value="1"/>
</dbReference>
<feature type="coiled-coil region" evidence="7">
    <location>
        <begin position="75"/>
        <end position="106"/>
    </location>
</feature>
<evidence type="ECO:0000313" key="11">
    <source>
        <dbReference type="EMBL" id="OBR63233.1"/>
    </source>
</evidence>
<feature type="domain" description="Methyl-accepting transducer" evidence="9">
    <location>
        <begin position="270"/>
        <end position="513"/>
    </location>
</feature>
<sequence length="529" mass="56953">MKWFMNLRISVKLISAFIIISILMAGVGVYGLTNLNNLNVTLKKMYQDQLIPVREALQASVSYNQLRTYARDMYMAKTPQQNADAEKRLEEAKREVVNRIDSYRATNLTEAGRAIIESFDNAWNEYDSLLVKAVEFNKQDRLDELFDLINGDLVSKGNDLAKILDDSADINVKEAEEAYQDGQALYDSALMGTIIFVVAAFALCILFGIILAKIISRPLAQMVQIAGKVADGDLRQKATLDTHDEVGLLAASFNSMIDKLNGTVGNIVSSSHSVAAAAEQISASTQEIASGSTSQATAAQTINELFSELTSAIQAVAESTEEASELSDATMKLAGEGKVIIESSLMSMNGVREQMAQLERDSHQIGDIIEVIEDISDQTNLLALNAAIEAARAGEQGRGFSVVADEVRKLAERSGEATKKIASIIQGMQENTKRSVAAVQETAQLSEQSGEAFQKISSMVNDSGQRVSEIAAASEQQAAQAANVLTAVENISAVTEEAAAVSEESASTAQSLAQLAEDLQQTVSVFKTV</sequence>
<dbReference type="InterPro" id="IPR003660">
    <property type="entry name" value="HAMP_dom"/>
</dbReference>
<protein>
    <submittedName>
        <fullName evidence="11">Chemotaxis protein</fullName>
    </submittedName>
</protein>
<reference evidence="11 12" key="1">
    <citation type="submission" date="2016-05" db="EMBL/GenBank/DDBJ databases">
        <title>Paenibacillus oryzae. sp. nov., isolated from the rice root.</title>
        <authorList>
            <person name="Zhang J."/>
            <person name="Zhang X."/>
        </authorList>
    </citation>
    <scope>NUCLEOTIDE SEQUENCE [LARGE SCALE GENOMIC DNA]</scope>
    <source>
        <strain evidence="11 12">1DrF-4</strain>
    </source>
</reference>
<keyword evidence="7" id="KW-0175">Coiled coil</keyword>
<evidence type="ECO:0000256" key="2">
    <source>
        <dbReference type="ARBA" id="ARBA00022475"/>
    </source>
</evidence>
<evidence type="ECO:0000259" key="9">
    <source>
        <dbReference type="PROSITE" id="PS50111"/>
    </source>
</evidence>
<evidence type="ECO:0000313" key="12">
    <source>
        <dbReference type="Proteomes" id="UP000092024"/>
    </source>
</evidence>
<name>A0A1A5YCA8_9BACL</name>
<dbReference type="PRINTS" id="PR00260">
    <property type="entry name" value="CHEMTRNSDUCR"/>
</dbReference>
<evidence type="ECO:0000259" key="10">
    <source>
        <dbReference type="PROSITE" id="PS50885"/>
    </source>
</evidence>
<evidence type="ECO:0000256" key="3">
    <source>
        <dbReference type="ARBA" id="ARBA00023136"/>
    </source>
</evidence>
<organism evidence="11 12">
    <name type="scientific">Paenibacillus oryzae</name>
    <dbReference type="NCBI Taxonomy" id="1844972"/>
    <lineage>
        <taxon>Bacteria</taxon>
        <taxon>Bacillati</taxon>
        <taxon>Bacillota</taxon>
        <taxon>Bacilli</taxon>
        <taxon>Bacillales</taxon>
        <taxon>Paenibacillaceae</taxon>
        <taxon>Paenibacillus</taxon>
    </lineage>
</organism>
<keyword evidence="4 6" id="KW-0807">Transducer</keyword>
<evidence type="ECO:0000256" key="5">
    <source>
        <dbReference type="ARBA" id="ARBA00029447"/>
    </source>
</evidence>
<dbReference type="PROSITE" id="PS50885">
    <property type="entry name" value="HAMP"/>
    <property type="match status" value="1"/>
</dbReference>
<evidence type="ECO:0000256" key="7">
    <source>
        <dbReference type="SAM" id="Coils"/>
    </source>
</evidence>
<dbReference type="STRING" id="1844972.A7K91_25105"/>
<dbReference type="GO" id="GO:0006935">
    <property type="term" value="P:chemotaxis"/>
    <property type="evidence" value="ECO:0007669"/>
    <property type="project" value="InterPro"/>
</dbReference>
<dbReference type="FunFam" id="1.10.287.950:FF:000001">
    <property type="entry name" value="Methyl-accepting chemotaxis sensory transducer"/>
    <property type="match status" value="1"/>
</dbReference>
<dbReference type="SMART" id="SM00304">
    <property type="entry name" value="HAMP"/>
    <property type="match status" value="2"/>
</dbReference>
<keyword evidence="3 8" id="KW-0472">Membrane</keyword>
<comment type="similarity">
    <text evidence="5">Belongs to the methyl-accepting chemotaxis (MCP) protein family.</text>
</comment>
<evidence type="ECO:0000256" key="6">
    <source>
        <dbReference type="PROSITE-ProRule" id="PRU00284"/>
    </source>
</evidence>
<dbReference type="GO" id="GO:0004888">
    <property type="term" value="F:transmembrane signaling receptor activity"/>
    <property type="evidence" value="ECO:0007669"/>
    <property type="project" value="InterPro"/>
</dbReference>
<proteinExistence type="inferred from homology"/>
<keyword evidence="12" id="KW-1185">Reference proteome</keyword>
<accession>A0A1A5YCA8</accession>
<dbReference type="OrthoDB" id="358716at2"/>
<keyword evidence="2" id="KW-1003">Cell membrane</keyword>
<dbReference type="SMART" id="SM00283">
    <property type="entry name" value="MA"/>
    <property type="match status" value="1"/>
</dbReference>
<dbReference type="SUPFAM" id="SSF58104">
    <property type="entry name" value="Methyl-accepting chemotaxis protein (MCP) signaling domain"/>
    <property type="match status" value="1"/>
</dbReference>
<feature type="domain" description="HAMP" evidence="10">
    <location>
        <begin position="213"/>
        <end position="265"/>
    </location>
</feature>
<dbReference type="RefSeq" id="WP_068686499.1">
    <property type="nucleotide sequence ID" value="NZ_LYPA01000074.1"/>
</dbReference>
<dbReference type="EMBL" id="LYPA01000074">
    <property type="protein sequence ID" value="OBR63233.1"/>
    <property type="molecule type" value="Genomic_DNA"/>
</dbReference>
<dbReference type="InterPro" id="IPR004089">
    <property type="entry name" value="MCPsignal_dom"/>
</dbReference>
<dbReference type="Proteomes" id="UP000092024">
    <property type="component" value="Unassembled WGS sequence"/>
</dbReference>
<dbReference type="PANTHER" id="PTHR32089:SF112">
    <property type="entry name" value="LYSOZYME-LIKE PROTEIN-RELATED"/>
    <property type="match status" value="1"/>
</dbReference>
<dbReference type="GO" id="GO:0005886">
    <property type="term" value="C:plasma membrane"/>
    <property type="evidence" value="ECO:0007669"/>
    <property type="project" value="UniProtKB-SubCell"/>
</dbReference>
<dbReference type="CDD" id="cd06225">
    <property type="entry name" value="HAMP"/>
    <property type="match status" value="1"/>
</dbReference>
<dbReference type="Pfam" id="PF00672">
    <property type="entry name" value="HAMP"/>
    <property type="match status" value="1"/>
</dbReference>
<dbReference type="GO" id="GO:0007165">
    <property type="term" value="P:signal transduction"/>
    <property type="evidence" value="ECO:0007669"/>
    <property type="project" value="UniProtKB-KW"/>
</dbReference>
<feature type="transmembrane region" description="Helical" evidence="8">
    <location>
        <begin position="189"/>
        <end position="212"/>
    </location>
</feature>
<dbReference type="Pfam" id="PF12729">
    <property type="entry name" value="4HB_MCP_1"/>
    <property type="match status" value="1"/>
</dbReference>
<comment type="caution">
    <text evidence="11">The sequence shown here is derived from an EMBL/GenBank/DDBJ whole genome shotgun (WGS) entry which is preliminary data.</text>
</comment>
<comment type="subcellular location">
    <subcellularLocation>
        <location evidence="1">Cell membrane</location>
    </subcellularLocation>
</comment>
<dbReference type="AlphaFoldDB" id="A0A1A5YCA8"/>
<keyword evidence="8" id="KW-0812">Transmembrane</keyword>
<gene>
    <name evidence="11" type="ORF">A7K91_25105</name>
</gene>
<evidence type="ECO:0000256" key="8">
    <source>
        <dbReference type="SAM" id="Phobius"/>
    </source>
</evidence>
<evidence type="ECO:0000256" key="1">
    <source>
        <dbReference type="ARBA" id="ARBA00004236"/>
    </source>
</evidence>
<dbReference type="PANTHER" id="PTHR32089">
    <property type="entry name" value="METHYL-ACCEPTING CHEMOTAXIS PROTEIN MCPB"/>
    <property type="match status" value="1"/>
</dbReference>
<dbReference type="Gene3D" id="1.10.287.950">
    <property type="entry name" value="Methyl-accepting chemotaxis protein"/>
    <property type="match status" value="1"/>
</dbReference>
<dbReference type="Pfam" id="PF00015">
    <property type="entry name" value="MCPsignal"/>
    <property type="match status" value="1"/>
</dbReference>
<keyword evidence="8" id="KW-1133">Transmembrane helix</keyword>
<evidence type="ECO:0000256" key="4">
    <source>
        <dbReference type="ARBA" id="ARBA00023224"/>
    </source>
</evidence>
<dbReference type="InterPro" id="IPR004090">
    <property type="entry name" value="Chemotax_Me-accpt_rcpt"/>
</dbReference>
<dbReference type="InterPro" id="IPR024478">
    <property type="entry name" value="HlyB_4HB_MCP"/>
</dbReference>
<dbReference type="CDD" id="cd11386">
    <property type="entry name" value="MCP_signal"/>
    <property type="match status" value="1"/>
</dbReference>